<comment type="caution">
    <text evidence="2">The sequence shown here is derived from an EMBL/GenBank/DDBJ whole genome shotgun (WGS) entry which is preliminary data.</text>
</comment>
<organism evidence="2 3">
    <name type="scientific">Zophobas morio</name>
    <dbReference type="NCBI Taxonomy" id="2755281"/>
    <lineage>
        <taxon>Eukaryota</taxon>
        <taxon>Metazoa</taxon>
        <taxon>Ecdysozoa</taxon>
        <taxon>Arthropoda</taxon>
        <taxon>Hexapoda</taxon>
        <taxon>Insecta</taxon>
        <taxon>Pterygota</taxon>
        <taxon>Neoptera</taxon>
        <taxon>Endopterygota</taxon>
        <taxon>Coleoptera</taxon>
        <taxon>Polyphaga</taxon>
        <taxon>Cucujiformia</taxon>
        <taxon>Tenebrionidae</taxon>
        <taxon>Zophobas</taxon>
    </lineage>
</organism>
<dbReference type="EMBL" id="JALNTZ010000003">
    <property type="protein sequence ID" value="KAJ3659077.1"/>
    <property type="molecule type" value="Genomic_DNA"/>
</dbReference>
<feature type="compositionally biased region" description="Basic residues" evidence="1">
    <location>
        <begin position="250"/>
        <end position="261"/>
    </location>
</feature>
<evidence type="ECO:0000256" key="1">
    <source>
        <dbReference type="SAM" id="MobiDB-lite"/>
    </source>
</evidence>
<feature type="compositionally biased region" description="Polar residues" evidence="1">
    <location>
        <begin position="231"/>
        <end position="249"/>
    </location>
</feature>
<protein>
    <submittedName>
        <fullName evidence="2">Uncharacterized protein</fullName>
    </submittedName>
</protein>
<accession>A0AA38MK81</accession>
<name>A0AA38MK81_9CUCU</name>
<dbReference type="Proteomes" id="UP001168821">
    <property type="component" value="Unassembled WGS sequence"/>
</dbReference>
<dbReference type="AlphaFoldDB" id="A0AA38MK81"/>
<evidence type="ECO:0000313" key="2">
    <source>
        <dbReference type="EMBL" id="KAJ3659077.1"/>
    </source>
</evidence>
<evidence type="ECO:0000313" key="3">
    <source>
        <dbReference type="Proteomes" id="UP001168821"/>
    </source>
</evidence>
<reference evidence="2" key="1">
    <citation type="journal article" date="2023" name="G3 (Bethesda)">
        <title>Whole genome assemblies of Zophobas morio and Tenebrio molitor.</title>
        <authorList>
            <person name="Kaur S."/>
            <person name="Stinson S.A."/>
            <person name="diCenzo G.C."/>
        </authorList>
    </citation>
    <scope>NUCLEOTIDE SEQUENCE</scope>
    <source>
        <strain evidence="2">QUZm001</strain>
    </source>
</reference>
<gene>
    <name evidence="2" type="ORF">Zmor_010785</name>
</gene>
<keyword evidence="3" id="KW-1185">Reference proteome</keyword>
<feature type="compositionally biased region" description="Low complexity" evidence="1">
    <location>
        <begin position="139"/>
        <end position="158"/>
    </location>
</feature>
<proteinExistence type="predicted"/>
<sequence>MRKLQKKTKSATPPQRPSRFAYTFKIGWFTALNVKLEEVAINEVVLRIPLPPDCKEQKKQSRNDVSPVKPTMSSSMSRKPDKKLIHRSSTLSKNSSSTEQNPRKRSAEQSSVSSSVNDRSAKTSKRRHLSVNKSKESLSKQQSMSENSSDSKSASPDSVQRVKHLGASVSESKETLSQPESLVKSPPKQSSNLNPEPKHNSLPVNDSESSSSKLQNSAKNLSKHPHLRVNGNKNSSSTQRGPSKSVSKQLSKRTKCAVKGAIKRGQKSHAVYIVRKDENFANKLRQKLKQLVHIPSLSSSQIKLTVDFEKLSNLVLHMKLPSADWRVTVLMNRDLSLVFEFTNKTSLRHVRFSETHCNICVSGKAVILLGCPKTVDSVKDIEILLEIVDKLNLEDCMVITSS</sequence>
<feature type="region of interest" description="Disordered" evidence="1">
    <location>
        <begin position="54"/>
        <end position="261"/>
    </location>
</feature>
<feature type="compositionally biased region" description="Polar residues" evidence="1">
    <location>
        <begin position="202"/>
        <end position="220"/>
    </location>
</feature>
<feature type="compositionally biased region" description="Low complexity" evidence="1">
    <location>
        <begin position="88"/>
        <end position="97"/>
    </location>
</feature>